<feature type="transmembrane region" description="Helical" evidence="6">
    <location>
        <begin position="220"/>
        <end position="241"/>
    </location>
</feature>
<dbReference type="Pfam" id="PF13899">
    <property type="entry name" value="Thioredoxin_7"/>
    <property type="match status" value="1"/>
</dbReference>
<dbReference type="PANTHER" id="PTHR32234">
    <property type="entry name" value="THIOL:DISULFIDE INTERCHANGE PROTEIN DSBD"/>
    <property type="match status" value="1"/>
</dbReference>
<evidence type="ECO:0000256" key="1">
    <source>
        <dbReference type="ARBA" id="ARBA00004141"/>
    </source>
</evidence>
<evidence type="ECO:0000256" key="5">
    <source>
        <dbReference type="ARBA" id="ARBA00023136"/>
    </source>
</evidence>
<dbReference type="InterPro" id="IPR003834">
    <property type="entry name" value="Cyt_c_assmbl_TM_dom"/>
</dbReference>
<feature type="domain" description="Cytochrome C biogenesis protein transmembrane" evidence="7">
    <location>
        <begin position="178"/>
        <end position="390"/>
    </location>
</feature>
<comment type="subcellular location">
    <subcellularLocation>
        <location evidence="1">Membrane</location>
        <topology evidence="1">Multi-pass membrane protein</topology>
    </subcellularLocation>
</comment>
<keyword evidence="2 6" id="KW-0812">Transmembrane</keyword>
<evidence type="ECO:0000259" key="7">
    <source>
        <dbReference type="Pfam" id="PF02683"/>
    </source>
</evidence>
<keyword evidence="9" id="KW-1185">Reference proteome</keyword>
<name>A0A839AL93_9FLAO</name>
<evidence type="ECO:0000256" key="2">
    <source>
        <dbReference type="ARBA" id="ARBA00022692"/>
    </source>
</evidence>
<dbReference type="GO" id="GO:0016020">
    <property type="term" value="C:membrane"/>
    <property type="evidence" value="ECO:0007669"/>
    <property type="project" value="UniProtKB-SubCell"/>
</dbReference>
<protein>
    <submittedName>
        <fullName evidence="8">Thioredoxin family protein</fullName>
    </submittedName>
</protein>
<dbReference type="GO" id="GO:0045454">
    <property type="term" value="P:cell redox homeostasis"/>
    <property type="evidence" value="ECO:0007669"/>
    <property type="project" value="TreeGrafter"/>
</dbReference>
<dbReference type="Proteomes" id="UP000563906">
    <property type="component" value="Unassembled WGS sequence"/>
</dbReference>
<comment type="caution">
    <text evidence="8">The sequence shown here is derived from an EMBL/GenBank/DDBJ whole genome shotgun (WGS) entry which is preliminary data.</text>
</comment>
<evidence type="ECO:0000256" key="6">
    <source>
        <dbReference type="SAM" id="Phobius"/>
    </source>
</evidence>
<feature type="transmembrane region" description="Helical" evidence="6">
    <location>
        <begin position="174"/>
        <end position="199"/>
    </location>
</feature>
<dbReference type="EMBL" id="JACGLS010000001">
    <property type="protein sequence ID" value="MBA6155873.1"/>
    <property type="molecule type" value="Genomic_DNA"/>
</dbReference>
<feature type="transmembrane region" description="Helical" evidence="6">
    <location>
        <begin position="256"/>
        <end position="277"/>
    </location>
</feature>
<organism evidence="8 9">
    <name type="scientific">Tenacibaculum pelagium</name>
    <dbReference type="NCBI Taxonomy" id="2759527"/>
    <lineage>
        <taxon>Bacteria</taxon>
        <taxon>Pseudomonadati</taxon>
        <taxon>Bacteroidota</taxon>
        <taxon>Flavobacteriia</taxon>
        <taxon>Flavobacteriales</taxon>
        <taxon>Flavobacteriaceae</taxon>
        <taxon>Tenacibaculum</taxon>
    </lineage>
</organism>
<evidence type="ECO:0000256" key="3">
    <source>
        <dbReference type="ARBA" id="ARBA00022748"/>
    </source>
</evidence>
<evidence type="ECO:0000256" key="4">
    <source>
        <dbReference type="ARBA" id="ARBA00022989"/>
    </source>
</evidence>
<feature type="transmembrane region" description="Helical" evidence="6">
    <location>
        <begin position="443"/>
        <end position="461"/>
    </location>
</feature>
<reference evidence="8 9" key="1">
    <citation type="submission" date="2020-07" db="EMBL/GenBank/DDBJ databases">
        <title>Bacterium isolated from marine sediment.</title>
        <authorList>
            <person name="Shang D."/>
            <person name="Du Z.-J."/>
        </authorList>
    </citation>
    <scope>NUCLEOTIDE SEQUENCE [LARGE SCALE GENOMIC DNA]</scope>
    <source>
        <strain evidence="8 9">S7007</strain>
    </source>
</reference>
<evidence type="ECO:0000313" key="8">
    <source>
        <dbReference type="EMBL" id="MBA6155873.1"/>
    </source>
</evidence>
<gene>
    <name evidence="8" type="ORF">H3Z83_04955</name>
</gene>
<dbReference type="GO" id="GO:0017004">
    <property type="term" value="P:cytochrome complex assembly"/>
    <property type="evidence" value="ECO:0007669"/>
    <property type="project" value="UniProtKB-KW"/>
</dbReference>
<feature type="transmembrane region" description="Helical" evidence="6">
    <location>
        <begin position="298"/>
        <end position="320"/>
    </location>
</feature>
<keyword evidence="5 6" id="KW-0472">Membrane</keyword>
<dbReference type="PANTHER" id="PTHR32234:SF0">
    <property type="entry name" value="THIOL:DISULFIDE INTERCHANGE PROTEIN DSBD"/>
    <property type="match status" value="1"/>
</dbReference>
<feature type="transmembrane region" description="Helical" evidence="6">
    <location>
        <begin position="368"/>
        <end position="385"/>
    </location>
</feature>
<dbReference type="GO" id="GO:0015035">
    <property type="term" value="F:protein-disulfide reductase activity"/>
    <property type="evidence" value="ECO:0007669"/>
    <property type="project" value="TreeGrafter"/>
</dbReference>
<keyword evidence="3" id="KW-0201">Cytochrome c-type biogenesis</keyword>
<sequence>MKKVLTILFCLTIVVSGFGQIYNPIQWETKVEKVSETKYKLISVAKIKDSWHLYSQEVPKGGPIPTTFTYDDGGKIKLIGNTKEPKGEIKFTKLFSDEGMSIKSFAHTAEFIQEVELMDAEVKEINAFVEFIACTDEQCLPPKEIDLVFNLDKAALKGSKNVASNKPSSKDKKGLLSIFIIAFLSGFAALLTPCVFPMIPMTVSFFTKQSKSKSKGVKNAIIYGLSIIAIYVILGVVVTRLSEHGAGALNALSTSAWFNIAFFVVLVVFAVSFLGAFEITLPSSWATKVDAQADKGGLIGIFFMALALAIVSFSCTGPIVGTLLVEAASKGGIAPVIGMLGFSSAIALPFALFAAFPGWLNSLPKSGGWLNTVKVVLGFLELALAFKFLSNADLVFQLHLLEREVFIAIWIAIFGALAFYLFGKIQLPHDSPQSHISVGRLSLGLLVLSFTIYMIPGLWGAPLNLISAFPPPQHYSESPYGVGFTKQATVSVNNQQNDDHGGLPEGAHLMPPHDIMAFNDYDKGLAYAKKVDKPVMIDFTGHACVNCRKMEQNVWVKPKVLDVLKNKVVLISLYVDDKRPLEENEVVDSKLNPGKKLKYIGQKWSELQTIKYKANSQPFYVLMNHDESNLIDPVAYTPDVDEYYNWLEKGIANYKK</sequence>
<dbReference type="InterPro" id="IPR036249">
    <property type="entry name" value="Thioredoxin-like_sf"/>
</dbReference>
<keyword evidence="4 6" id="KW-1133">Transmembrane helix</keyword>
<dbReference type="Pfam" id="PF02683">
    <property type="entry name" value="DsbD_TM"/>
    <property type="match status" value="1"/>
</dbReference>
<feature type="transmembrane region" description="Helical" evidence="6">
    <location>
        <begin position="405"/>
        <end position="422"/>
    </location>
</feature>
<accession>A0A839AL93</accession>
<dbReference type="RefSeq" id="WP_182124351.1">
    <property type="nucleotide sequence ID" value="NZ_JACGLS010000001.1"/>
</dbReference>
<dbReference type="SUPFAM" id="SSF52833">
    <property type="entry name" value="Thioredoxin-like"/>
    <property type="match status" value="1"/>
</dbReference>
<dbReference type="Gene3D" id="3.40.30.10">
    <property type="entry name" value="Glutaredoxin"/>
    <property type="match status" value="1"/>
</dbReference>
<evidence type="ECO:0000313" key="9">
    <source>
        <dbReference type="Proteomes" id="UP000563906"/>
    </source>
</evidence>
<proteinExistence type="predicted"/>
<feature type="transmembrane region" description="Helical" evidence="6">
    <location>
        <begin position="332"/>
        <end position="356"/>
    </location>
</feature>
<dbReference type="AlphaFoldDB" id="A0A839AL93"/>